<dbReference type="InterPro" id="IPR003959">
    <property type="entry name" value="ATPase_AAA_core"/>
</dbReference>
<keyword evidence="4" id="KW-0479">Metal-binding</keyword>
<dbReference type="GO" id="GO:0016887">
    <property type="term" value="F:ATP hydrolysis activity"/>
    <property type="evidence" value="ECO:0007669"/>
    <property type="project" value="InterPro"/>
</dbReference>
<sequence>MSQKSVPNTPLRRSKRGQPVVVEPTRLPALQLTDQTDAPSAPPIHTRPTVIEDLNHELDTSTLELSTLKTRFYSQFVRNEASSMMRPSKVYGRRKQERPSTALEVFNVGDTVLVQSSSKDPSIAVIVALWDVADADGSMQGIRVRLHWFVRPRELASIRVRREYLDNEIYYTLSSTISISSSTILGRCVVSSTLSADSLRSAPTRRKLRAAEEKMLEFYCGLATNAMRGYFYVIDWRAFREEALAAGVEDGKWGVGSDWNVLVADDHDPDNEPSPRKKASKGTRSELDISSAGKEIHGLVGDLDDGSSAGDELQHPVVEEDFTPKTPRKRKRASTTTRTPRKTPRRARTKTALEDAVSDMDTEIGGSSLDAAEVQALVAESDDGSSMTDEFRLLPNDEDEEECETTIPALPTTPSRRKRTVVTRRTPRTPRTPRRRAKAVEAGPSTLAQPTPHSKAALRKRRRTALAVRPPPAADSAFNLHLDLEAHLAGAGTDPWLRAMHVLHVAARPEALPCREEEYRRVLRAVEELLEEGSGGCIYISGVPGTGKTATVHAVVRELKRMALQNEANPFSYVEINGLRIPEPAAAYSLLWEAVSGHDAARDGHMKISANQALKSLSRHFSAGERVGPGGHACVVLMDELDQLMTTKQDVVYNFFNWPTLVGSKLVVLAVANTMDLPERVMTGRVRSRLGMIRINFQPYTTPQLEKIVQARLHSAKEGLSDTRDVIVPDGVKFAAMKVSSISGDARRVLDICRRTVELVQPHSRTARTEDVKEVIKEMQNSPTAAYLRDLSFHERLMLAALLKCIKKEGVEEIKWGEVRHQHIVYMNILTGEDDPSRRPTLGELQLVLDSLLASRAMICEDGALAARKPEGEKRVALNLEHVEVERVLGEVGELEAVAEGYDAHDRIVKAITNGPHPATAKVSDDGPTTGETSWIVTKDYSIAPGRESFSKRMEGVELISPVFTDADIPTRLTWHDEIRGVLDSVCRAVPPHTNESTGYHVHIGIGKGQGQTFTLDELKRIAAVTIIYEESIDTLHPAHRSADREVTNNMLRSNRSNVFFGQLSSSDVLRRILSARDFGHLARMMNPFPDGLLDPENTPVNCLRDYKVNFLSVWKYGTVEFRQHEGTIDPTTVCAWADFLLALVRRAIELPAEVLVALDTINIPLVGIVDEHVYAGLTPVVEASELAEALNTRSTA</sequence>
<feature type="region of interest" description="Disordered" evidence="11">
    <location>
        <begin position="1"/>
        <end position="44"/>
    </location>
</feature>
<evidence type="ECO:0000256" key="10">
    <source>
        <dbReference type="RuleBase" id="RU365058"/>
    </source>
</evidence>
<feature type="compositionally biased region" description="Basic residues" evidence="11">
    <location>
        <begin position="326"/>
        <end position="349"/>
    </location>
</feature>
<dbReference type="Proteomes" id="UP000287166">
    <property type="component" value="Unassembled WGS sequence"/>
</dbReference>
<evidence type="ECO:0000256" key="7">
    <source>
        <dbReference type="ARBA" id="ARBA00022842"/>
    </source>
</evidence>
<comment type="similarity">
    <text evidence="2 10">Belongs to the ORC1 family.</text>
</comment>
<keyword evidence="14" id="KW-1185">Reference proteome</keyword>
<feature type="compositionally biased region" description="Basic residues" evidence="11">
    <location>
        <begin position="415"/>
        <end position="437"/>
    </location>
</feature>
<dbReference type="RefSeq" id="XP_027619054.1">
    <property type="nucleotide sequence ID" value="XM_027763253.1"/>
</dbReference>
<comment type="caution">
    <text evidence="13">The sequence shown here is derived from an EMBL/GenBank/DDBJ whole genome shotgun (WGS) entry which is preliminary data.</text>
</comment>
<dbReference type="AlphaFoldDB" id="A0A401H138"/>
<keyword evidence="7" id="KW-0460">Magnesium</keyword>
<comment type="subunit">
    <text evidence="10">ORC is composed of six subunits.</text>
</comment>
<dbReference type="InterPro" id="IPR027417">
    <property type="entry name" value="P-loop_NTPase"/>
</dbReference>
<evidence type="ECO:0000256" key="2">
    <source>
        <dbReference type="ARBA" id="ARBA00008398"/>
    </source>
</evidence>
<dbReference type="GO" id="GO:0005664">
    <property type="term" value="C:nuclear origin of replication recognition complex"/>
    <property type="evidence" value="ECO:0007669"/>
    <property type="project" value="TreeGrafter"/>
</dbReference>
<dbReference type="Gene3D" id="3.40.50.300">
    <property type="entry name" value="P-loop containing nucleotide triphosphate hydrolases"/>
    <property type="match status" value="1"/>
</dbReference>
<evidence type="ECO:0000256" key="9">
    <source>
        <dbReference type="ARBA" id="ARBA00023242"/>
    </source>
</evidence>
<accession>A0A401H138</accession>
<dbReference type="Pfam" id="PF22606">
    <property type="entry name" value="Cdc6-ORC-like_ATPase_lid"/>
    <property type="match status" value="1"/>
</dbReference>
<evidence type="ECO:0000256" key="5">
    <source>
        <dbReference type="ARBA" id="ARBA00022741"/>
    </source>
</evidence>
<dbReference type="InterPro" id="IPR022025">
    <property type="entry name" value="Amidoligase_2"/>
</dbReference>
<gene>
    <name evidence="13" type="ORF">SCP_1203710</name>
</gene>
<dbReference type="GO" id="GO:0006270">
    <property type="term" value="P:DNA replication initiation"/>
    <property type="evidence" value="ECO:0007669"/>
    <property type="project" value="TreeGrafter"/>
</dbReference>
<protein>
    <recommendedName>
        <fullName evidence="10">Origin recognition complex subunit 1</fullName>
    </recommendedName>
</protein>
<dbReference type="GO" id="GO:0046872">
    <property type="term" value="F:metal ion binding"/>
    <property type="evidence" value="ECO:0007669"/>
    <property type="project" value="UniProtKB-KW"/>
</dbReference>
<dbReference type="CDD" id="cd00009">
    <property type="entry name" value="AAA"/>
    <property type="match status" value="1"/>
</dbReference>
<evidence type="ECO:0000256" key="8">
    <source>
        <dbReference type="ARBA" id="ARBA00023125"/>
    </source>
</evidence>
<dbReference type="OrthoDB" id="1926878at2759"/>
<dbReference type="SMART" id="SM00382">
    <property type="entry name" value="AAA"/>
    <property type="match status" value="1"/>
</dbReference>
<dbReference type="PANTHER" id="PTHR10763">
    <property type="entry name" value="CELL DIVISION CONTROL PROTEIN 6-RELATED"/>
    <property type="match status" value="1"/>
</dbReference>
<comment type="function">
    <text evidence="10">Component of the origin recognition complex (ORC) that binds origins of replication. DNA-binding is ATP-dependent, however specific DNA sequences that define origins of replication have not been identified so far. ORC is required to assemble the pre-replication complex necessary to initiate DNA replication.</text>
</comment>
<feature type="region of interest" description="Disordered" evidence="11">
    <location>
        <begin position="409"/>
        <end position="462"/>
    </location>
</feature>
<dbReference type="GO" id="GO:0003682">
    <property type="term" value="F:chromatin binding"/>
    <property type="evidence" value="ECO:0007669"/>
    <property type="project" value="InterPro"/>
</dbReference>
<dbReference type="GO" id="GO:0003688">
    <property type="term" value="F:DNA replication origin binding"/>
    <property type="evidence" value="ECO:0007669"/>
    <property type="project" value="UniProtKB-ARBA"/>
</dbReference>
<dbReference type="GO" id="GO:0033314">
    <property type="term" value="P:mitotic DNA replication checkpoint signaling"/>
    <property type="evidence" value="ECO:0007669"/>
    <property type="project" value="TreeGrafter"/>
</dbReference>
<dbReference type="InterPro" id="IPR043151">
    <property type="entry name" value="BAH_sf"/>
</dbReference>
<dbReference type="Pfam" id="PF12224">
    <property type="entry name" value="Amidoligase_2"/>
    <property type="match status" value="1"/>
</dbReference>
<keyword evidence="5 10" id="KW-0547">Nucleotide-binding</keyword>
<feature type="domain" description="BAH" evidence="12">
    <location>
        <begin position="104"/>
        <end position="235"/>
    </location>
</feature>
<keyword evidence="6 10" id="KW-0067">ATP-binding</keyword>
<reference evidence="13 14" key="1">
    <citation type="journal article" date="2018" name="Sci. Rep.">
        <title>Genome sequence of the cauliflower mushroom Sparassis crispa (Hanabiratake) and its association with beneficial usage.</title>
        <authorList>
            <person name="Kiyama R."/>
            <person name="Furutani Y."/>
            <person name="Kawaguchi K."/>
            <person name="Nakanishi T."/>
        </authorList>
    </citation>
    <scope>NUCLEOTIDE SEQUENCE [LARGE SCALE GENOMIC DNA]</scope>
</reference>
<keyword evidence="3 10" id="KW-0235">DNA replication</keyword>
<keyword evidence="9 10" id="KW-0539">Nucleus</keyword>
<dbReference type="GO" id="GO:0005524">
    <property type="term" value="F:ATP binding"/>
    <property type="evidence" value="ECO:0007669"/>
    <property type="project" value="UniProtKB-KW"/>
</dbReference>
<dbReference type="GeneID" id="38785058"/>
<dbReference type="SUPFAM" id="SSF52540">
    <property type="entry name" value="P-loop containing nucleoside triphosphate hydrolases"/>
    <property type="match status" value="1"/>
</dbReference>
<dbReference type="Pfam" id="PF01426">
    <property type="entry name" value="BAH"/>
    <property type="match status" value="1"/>
</dbReference>
<dbReference type="PANTHER" id="PTHR10763:SF23">
    <property type="entry name" value="ORIGIN RECOGNITION COMPLEX SUBUNIT 1"/>
    <property type="match status" value="1"/>
</dbReference>
<dbReference type="InterPro" id="IPR001025">
    <property type="entry name" value="BAH_dom"/>
</dbReference>
<evidence type="ECO:0000256" key="11">
    <source>
        <dbReference type="SAM" id="MobiDB-lite"/>
    </source>
</evidence>
<keyword evidence="8 10" id="KW-0238">DNA-binding</keyword>
<proteinExistence type="inferred from homology"/>
<dbReference type="InterPro" id="IPR003593">
    <property type="entry name" value="AAA+_ATPase"/>
</dbReference>
<dbReference type="Pfam" id="PF00004">
    <property type="entry name" value="AAA"/>
    <property type="match status" value="1"/>
</dbReference>
<dbReference type="Gene3D" id="1.10.8.60">
    <property type="match status" value="1"/>
</dbReference>
<evidence type="ECO:0000256" key="1">
    <source>
        <dbReference type="ARBA" id="ARBA00004123"/>
    </source>
</evidence>
<dbReference type="Gene3D" id="2.30.30.490">
    <property type="match status" value="1"/>
</dbReference>
<name>A0A401H138_9APHY</name>
<evidence type="ECO:0000256" key="3">
    <source>
        <dbReference type="ARBA" id="ARBA00022705"/>
    </source>
</evidence>
<evidence type="ECO:0000313" key="13">
    <source>
        <dbReference type="EMBL" id="GBE88141.1"/>
    </source>
</evidence>
<comment type="subcellular location">
    <subcellularLocation>
        <location evidence="1 10">Nucleus</location>
    </subcellularLocation>
</comment>
<dbReference type="InParanoid" id="A0A401H138"/>
<evidence type="ECO:0000313" key="14">
    <source>
        <dbReference type="Proteomes" id="UP000287166"/>
    </source>
</evidence>
<organism evidence="13 14">
    <name type="scientific">Sparassis crispa</name>
    <dbReference type="NCBI Taxonomy" id="139825"/>
    <lineage>
        <taxon>Eukaryota</taxon>
        <taxon>Fungi</taxon>
        <taxon>Dikarya</taxon>
        <taxon>Basidiomycota</taxon>
        <taxon>Agaricomycotina</taxon>
        <taxon>Agaricomycetes</taxon>
        <taxon>Polyporales</taxon>
        <taxon>Sparassidaceae</taxon>
        <taxon>Sparassis</taxon>
    </lineage>
</organism>
<dbReference type="EMBL" id="BFAD01000012">
    <property type="protein sequence ID" value="GBE88141.1"/>
    <property type="molecule type" value="Genomic_DNA"/>
</dbReference>
<evidence type="ECO:0000256" key="6">
    <source>
        <dbReference type="ARBA" id="ARBA00022840"/>
    </source>
</evidence>
<feature type="region of interest" description="Disordered" evidence="11">
    <location>
        <begin position="264"/>
        <end position="352"/>
    </location>
</feature>
<dbReference type="InterPro" id="IPR054425">
    <property type="entry name" value="Cdc6_ORC1-like_ATPase_lid"/>
</dbReference>
<evidence type="ECO:0000259" key="12">
    <source>
        <dbReference type="PROSITE" id="PS51038"/>
    </source>
</evidence>
<evidence type="ECO:0000256" key="4">
    <source>
        <dbReference type="ARBA" id="ARBA00022723"/>
    </source>
</evidence>
<dbReference type="PROSITE" id="PS51038">
    <property type="entry name" value="BAH"/>
    <property type="match status" value="1"/>
</dbReference>
<dbReference type="FunFam" id="3.40.50.300:FF:000199">
    <property type="entry name" value="Origin recognition complex subunit 1"/>
    <property type="match status" value="1"/>
</dbReference>
<dbReference type="InterPro" id="IPR050311">
    <property type="entry name" value="ORC1/CDC6"/>
</dbReference>
<dbReference type="STRING" id="139825.A0A401H138"/>